<gene>
    <name evidence="1" type="ORF">OLEA9_A091954</name>
</gene>
<dbReference type="InterPro" id="IPR006553">
    <property type="entry name" value="Leu-rich_rpt_Cys-con_subtyp"/>
</dbReference>
<sequence length="105" mass="11931">MSEENEIRKCFFMRFWAGFFRRWFYDSSEFNVGDKGLVAIKENCSRLEDLNFWCCKSLTNTGLVQLALRCGRNLKPHGLAVCGSPTDVSLEAVGNHCKSLESLSL</sequence>
<dbReference type="Gene3D" id="3.80.10.10">
    <property type="entry name" value="Ribonuclease Inhibitor"/>
    <property type="match status" value="1"/>
</dbReference>
<dbReference type="Proteomes" id="UP000594638">
    <property type="component" value="Unassembled WGS sequence"/>
</dbReference>
<protein>
    <submittedName>
        <fullName evidence="1">Uncharacterized protein</fullName>
    </submittedName>
</protein>
<evidence type="ECO:0000313" key="1">
    <source>
        <dbReference type="EMBL" id="CAA2990235.1"/>
    </source>
</evidence>
<dbReference type="AlphaFoldDB" id="A0A8S0SCZ5"/>
<dbReference type="InterPro" id="IPR032675">
    <property type="entry name" value="LRR_dom_sf"/>
</dbReference>
<organism evidence="1 2">
    <name type="scientific">Olea europaea subsp. europaea</name>
    <dbReference type="NCBI Taxonomy" id="158383"/>
    <lineage>
        <taxon>Eukaryota</taxon>
        <taxon>Viridiplantae</taxon>
        <taxon>Streptophyta</taxon>
        <taxon>Embryophyta</taxon>
        <taxon>Tracheophyta</taxon>
        <taxon>Spermatophyta</taxon>
        <taxon>Magnoliopsida</taxon>
        <taxon>eudicotyledons</taxon>
        <taxon>Gunneridae</taxon>
        <taxon>Pentapetalae</taxon>
        <taxon>asterids</taxon>
        <taxon>lamiids</taxon>
        <taxon>Lamiales</taxon>
        <taxon>Oleaceae</taxon>
        <taxon>Oleeae</taxon>
        <taxon>Olea</taxon>
    </lineage>
</organism>
<reference evidence="1 2" key="1">
    <citation type="submission" date="2019-12" db="EMBL/GenBank/DDBJ databases">
        <authorList>
            <person name="Alioto T."/>
            <person name="Alioto T."/>
            <person name="Gomez Garrido J."/>
        </authorList>
    </citation>
    <scope>NUCLEOTIDE SEQUENCE [LARGE SCALE GENOMIC DNA]</scope>
</reference>
<dbReference type="Gramene" id="OE9A091954T1">
    <property type="protein sequence ID" value="OE9A091954C1"/>
    <property type="gene ID" value="OE9A091954"/>
</dbReference>
<accession>A0A8S0SCZ5</accession>
<dbReference type="SUPFAM" id="SSF52047">
    <property type="entry name" value="RNI-like"/>
    <property type="match status" value="1"/>
</dbReference>
<dbReference type="EMBL" id="CACTIH010004228">
    <property type="protein sequence ID" value="CAA2990235.1"/>
    <property type="molecule type" value="Genomic_DNA"/>
</dbReference>
<dbReference type="SMART" id="SM00367">
    <property type="entry name" value="LRR_CC"/>
    <property type="match status" value="1"/>
</dbReference>
<evidence type="ECO:0000313" key="2">
    <source>
        <dbReference type="Proteomes" id="UP000594638"/>
    </source>
</evidence>
<comment type="caution">
    <text evidence="1">The sequence shown here is derived from an EMBL/GenBank/DDBJ whole genome shotgun (WGS) entry which is preliminary data.</text>
</comment>
<name>A0A8S0SCZ5_OLEEU</name>
<dbReference type="OrthoDB" id="423607at2759"/>
<keyword evidence="2" id="KW-1185">Reference proteome</keyword>
<proteinExistence type="predicted"/>